<dbReference type="GO" id="GO:0032259">
    <property type="term" value="P:methylation"/>
    <property type="evidence" value="ECO:0007669"/>
    <property type="project" value="UniProtKB-KW"/>
</dbReference>
<protein>
    <submittedName>
        <fullName evidence="4">S-adenosyl-L-methionine-dependent methyltransferase</fullName>
    </submittedName>
</protein>
<dbReference type="InterPro" id="IPR029063">
    <property type="entry name" value="SAM-dependent_MTases_sf"/>
</dbReference>
<dbReference type="InterPro" id="IPR007213">
    <property type="entry name" value="Ppm1/Ppm2/Tcmp"/>
</dbReference>
<keyword evidence="3" id="KW-0808">Transferase</keyword>
<name>A0AAD9GUS4_9STRA</name>
<evidence type="ECO:0000313" key="5">
    <source>
        <dbReference type="Proteomes" id="UP001259832"/>
    </source>
</evidence>
<comment type="caution">
    <text evidence="4">The sequence shown here is derived from an EMBL/GenBank/DDBJ whole genome shotgun (WGS) entry which is preliminary data.</text>
</comment>
<dbReference type="Proteomes" id="UP001259832">
    <property type="component" value="Unassembled WGS sequence"/>
</dbReference>
<sequence length="270" mass="30507">MGLVTTYLRAVESSRDDCIISDPFAEPLTKKYKLKIQESMRGLERKSQLHFRPEDFIAFRTRYLDEALNHRNSKILQIVILGAGMDARAYRLESLRGCHVFEVDQAGAVFSHKLVVFNELKAPLVADKVDYIVSDLAENGLEEKLVEHGFNPNLPTFWAMEGLIPYIEQSGVVELLRVVDSLSALGSELWVDIPGQCVSDTDEWGKRAMKYGEDDPLKGVFSQILWRLEVQVSLGTVGEHFGRPWVPMLSPKSKHEVPFFCVIGRKPNSA</sequence>
<dbReference type="PANTHER" id="PTHR43619:SF2">
    <property type="entry name" value="S-ADENOSYL-L-METHIONINE-DEPENDENT METHYLTRANSFERASES SUPERFAMILY PROTEIN"/>
    <property type="match status" value="1"/>
</dbReference>
<reference evidence="4" key="1">
    <citation type="submission" date="2023-08" db="EMBL/GenBank/DDBJ databases">
        <title>Reference Genome Resource for the Citrus Pathogen Phytophthora citrophthora.</title>
        <authorList>
            <person name="Moller H."/>
            <person name="Coetzee B."/>
            <person name="Rose L.J."/>
            <person name="Van Niekerk J.M."/>
        </authorList>
    </citation>
    <scope>NUCLEOTIDE SEQUENCE</scope>
    <source>
        <strain evidence="4">STE-U-9442</strain>
    </source>
</reference>
<keyword evidence="5" id="KW-1185">Reference proteome</keyword>
<evidence type="ECO:0000256" key="2">
    <source>
        <dbReference type="ARBA" id="ARBA00022603"/>
    </source>
</evidence>
<comment type="similarity">
    <text evidence="1">Belongs to the UPF0677 family.</text>
</comment>
<organism evidence="4 5">
    <name type="scientific">Phytophthora citrophthora</name>
    <dbReference type="NCBI Taxonomy" id="4793"/>
    <lineage>
        <taxon>Eukaryota</taxon>
        <taxon>Sar</taxon>
        <taxon>Stramenopiles</taxon>
        <taxon>Oomycota</taxon>
        <taxon>Peronosporomycetes</taxon>
        <taxon>Peronosporales</taxon>
        <taxon>Peronosporaceae</taxon>
        <taxon>Phytophthora</taxon>
    </lineage>
</organism>
<evidence type="ECO:0000313" key="4">
    <source>
        <dbReference type="EMBL" id="KAK1944493.1"/>
    </source>
</evidence>
<dbReference type="PANTHER" id="PTHR43619">
    <property type="entry name" value="S-ADENOSYL-L-METHIONINE-DEPENDENT METHYLTRANSFERASE YKTD-RELATED"/>
    <property type="match status" value="1"/>
</dbReference>
<dbReference type="SUPFAM" id="SSF53335">
    <property type="entry name" value="S-adenosyl-L-methionine-dependent methyltransferases"/>
    <property type="match status" value="1"/>
</dbReference>
<keyword evidence="2 4" id="KW-0489">Methyltransferase</keyword>
<dbReference type="NCBIfam" id="TIGR00027">
    <property type="entry name" value="mthyl_TIGR00027"/>
    <property type="match status" value="1"/>
</dbReference>
<accession>A0AAD9GUS4</accession>
<evidence type="ECO:0000256" key="3">
    <source>
        <dbReference type="ARBA" id="ARBA00022679"/>
    </source>
</evidence>
<dbReference type="GO" id="GO:0008168">
    <property type="term" value="F:methyltransferase activity"/>
    <property type="evidence" value="ECO:0007669"/>
    <property type="project" value="UniProtKB-KW"/>
</dbReference>
<dbReference type="EMBL" id="JASMQC010000006">
    <property type="protein sequence ID" value="KAK1944493.1"/>
    <property type="molecule type" value="Genomic_DNA"/>
</dbReference>
<proteinExistence type="inferred from homology"/>
<evidence type="ECO:0000256" key="1">
    <source>
        <dbReference type="ARBA" id="ARBA00008138"/>
    </source>
</evidence>
<dbReference type="Pfam" id="PF04072">
    <property type="entry name" value="LCM"/>
    <property type="match status" value="1"/>
</dbReference>
<gene>
    <name evidence="4" type="ORF">P3T76_004405</name>
</gene>
<dbReference type="Gene3D" id="3.40.50.150">
    <property type="entry name" value="Vaccinia Virus protein VP39"/>
    <property type="match status" value="1"/>
</dbReference>
<dbReference type="AlphaFoldDB" id="A0AAD9GUS4"/>
<dbReference type="InterPro" id="IPR011610">
    <property type="entry name" value="SAM_mthyl_Trfase_ML2640-like"/>
</dbReference>